<organism evidence="1 2">
    <name type="scientific">Vulgatibacter incomptus</name>
    <dbReference type="NCBI Taxonomy" id="1391653"/>
    <lineage>
        <taxon>Bacteria</taxon>
        <taxon>Pseudomonadati</taxon>
        <taxon>Myxococcota</taxon>
        <taxon>Myxococcia</taxon>
        <taxon>Myxococcales</taxon>
        <taxon>Cystobacterineae</taxon>
        <taxon>Vulgatibacteraceae</taxon>
        <taxon>Vulgatibacter</taxon>
    </lineage>
</organism>
<dbReference type="Proteomes" id="UP000055590">
    <property type="component" value="Chromosome"/>
</dbReference>
<keyword evidence="2" id="KW-1185">Reference proteome</keyword>
<dbReference type="NCBIfam" id="TIGR03562">
    <property type="entry name" value="osmo_induc_OsmC"/>
    <property type="match status" value="1"/>
</dbReference>
<dbReference type="InterPro" id="IPR015946">
    <property type="entry name" value="KH_dom-like_a/b"/>
</dbReference>
<sequence length="142" mass="14860">MPTRKASATWEGGLKAGEGSFRGASGAIDAPYSYGTRFGSDPGTNPEELLAAAEAACFSMALAFALEKEGKPPTRIRTEAACTIEEKGGGYQITKMKLVTRGNVPGVDEGLFKRLALATKDGCPVSKALKGNLEFELDAALD</sequence>
<protein>
    <submittedName>
        <fullName evidence="1">Osmotically inducible protein C</fullName>
    </submittedName>
</protein>
<proteinExistence type="predicted"/>
<dbReference type="GO" id="GO:0004601">
    <property type="term" value="F:peroxidase activity"/>
    <property type="evidence" value="ECO:0007669"/>
    <property type="project" value="InterPro"/>
</dbReference>
<dbReference type="InterPro" id="IPR019904">
    <property type="entry name" value="Peroxiredoxin_OsmC"/>
</dbReference>
<gene>
    <name evidence="1" type="ORF">AKJ08_0459</name>
</gene>
<dbReference type="PANTHER" id="PTHR42830">
    <property type="entry name" value="OSMOTICALLY INDUCIBLE FAMILY PROTEIN"/>
    <property type="match status" value="1"/>
</dbReference>
<dbReference type="PANTHER" id="PTHR42830:SF1">
    <property type="entry name" value="OSMOTICALLY INDUCIBLE FAMILY PROTEIN"/>
    <property type="match status" value="1"/>
</dbReference>
<dbReference type="Pfam" id="PF02566">
    <property type="entry name" value="OsmC"/>
    <property type="match status" value="1"/>
</dbReference>
<dbReference type="InterPro" id="IPR036102">
    <property type="entry name" value="OsmC/Ohrsf"/>
</dbReference>
<dbReference type="KEGG" id="vin:AKJ08_0459"/>
<dbReference type="OrthoDB" id="9807532at2"/>
<accession>A0A0K1P987</accession>
<dbReference type="STRING" id="1391653.AKJ08_0459"/>
<dbReference type="Gene3D" id="3.30.300.20">
    <property type="match status" value="1"/>
</dbReference>
<dbReference type="InterPro" id="IPR003718">
    <property type="entry name" value="OsmC/Ohr_fam"/>
</dbReference>
<reference evidence="1 2" key="1">
    <citation type="submission" date="2015-08" db="EMBL/GenBank/DDBJ databases">
        <authorList>
            <person name="Babu N.S."/>
            <person name="Beckwith C.J."/>
            <person name="Beseler K.G."/>
            <person name="Brison A."/>
            <person name="Carone J.V."/>
            <person name="Caskin T.P."/>
            <person name="Diamond M."/>
            <person name="Durham M.E."/>
            <person name="Foxe J.M."/>
            <person name="Go M."/>
            <person name="Henderson B.A."/>
            <person name="Jones I.B."/>
            <person name="McGettigan J.A."/>
            <person name="Micheletti S.J."/>
            <person name="Nasrallah M.E."/>
            <person name="Ortiz D."/>
            <person name="Piller C.R."/>
            <person name="Privatt S.R."/>
            <person name="Schneider S.L."/>
            <person name="Sharp S."/>
            <person name="Smith T.C."/>
            <person name="Stanton J.D."/>
            <person name="Ullery H.E."/>
            <person name="Wilson R.J."/>
            <person name="Serrano M.G."/>
            <person name="Buck G."/>
            <person name="Lee V."/>
            <person name="Wang Y."/>
            <person name="Carvalho R."/>
            <person name="Voegtly L."/>
            <person name="Shi R."/>
            <person name="Duckworth R."/>
            <person name="Johnson A."/>
            <person name="Loviza R."/>
            <person name="Walstead R."/>
            <person name="Shah Z."/>
            <person name="Kiflezghi M."/>
            <person name="Wade K."/>
            <person name="Ball S.L."/>
            <person name="Bradley K.W."/>
            <person name="Asai D.J."/>
            <person name="Bowman C.A."/>
            <person name="Russell D.A."/>
            <person name="Pope W.H."/>
            <person name="Jacobs-Sera D."/>
            <person name="Hendrix R.W."/>
            <person name="Hatfull G.F."/>
        </authorList>
    </citation>
    <scope>NUCLEOTIDE SEQUENCE [LARGE SCALE GENOMIC DNA]</scope>
    <source>
        <strain evidence="1 2">DSM 27710</strain>
    </source>
</reference>
<evidence type="ECO:0000313" key="2">
    <source>
        <dbReference type="Proteomes" id="UP000055590"/>
    </source>
</evidence>
<dbReference type="GO" id="GO:0006979">
    <property type="term" value="P:response to oxidative stress"/>
    <property type="evidence" value="ECO:0007669"/>
    <property type="project" value="InterPro"/>
</dbReference>
<dbReference type="SUPFAM" id="SSF82784">
    <property type="entry name" value="OsmC-like"/>
    <property type="match status" value="1"/>
</dbReference>
<dbReference type="EMBL" id="CP012332">
    <property type="protein sequence ID" value="AKU90072.1"/>
    <property type="molecule type" value="Genomic_DNA"/>
</dbReference>
<dbReference type="AlphaFoldDB" id="A0A0K1P987"/>
<dbReference type="InterPro" id="IPR052707">
    <property type="entry name" value="OsmC_Ohr_Peroxiredoxin"/>
</dbReference>
<name>A0A0K1P987_9BACT</name>
<evidence type="ECO:0000313" key="1">
    <source>
        <dbReference type="EMBL" id="AKU90072.1"/>
    </source>
</evidence>
<dbReference type="RefSeq" id="WP_050724573.1">
    <property type="nucleotide sequence ID" value="NZ_CP012332.1"/>
</dbReference>